<dbReference type="AlphaFoldDB" id="A0AAE1PA11"/>
<proteinExistence type="predicted"/>
<sequence>MKIKWDQKILENCKYPVYLGVTLDRTLYFKKHTNKLKEKLFNRNNLLRKLANLKQTTLTLCNLTAEYCIPVWARSCHASKVDPKLNKACRTITDTLKPTPLPVLYKLASIAPPSIKRNTLTKCERDKQLSDNRHPLYGYQEMRRRLKSRNSYVTTNSL</sequence>
<protein>
    <recommendedName>
        <fullName evidence="3">RNA-directed DNA polymerase from mobile element jockey</fullName>
    </recommendedName>
</protein>
<dbReference type="PANTHER" id="PTHR36688">
    <property type="entry name" value="ENDO/EXONUCLEASE/PHOSPHATASE DOMAIN-CONTAINING PROTEIN"/>
    <property type="match status" value="1"/>
</dbReference>
<dbReference type="EMBL" id="JAWZYT010002550">
    <property type="protein sequence ID" value="KAK4303659.1"/>
    <property type="molecule type" value="Genomic_DNA"/>
</dbReference>
<keyword evidence="2" id="KW-1185">Reference proteome</keyword>
<accession>A0AAE1PA11</accession>
<evidence type="ECO:0000313" key="2">
    <source>
        <dbReference type="Proteomes" id="UP001292094"/>
    </source>
</evidence>
<gene>
    <name evidence="1" type="ORF">Pmani_024350</name>
</gene>
<dbReference type="InterPro" id="IPR052560">
    <property type="entry name" value="RdDP_mobile_element"/>
</dbReference>
<comment type="caution">
    <text evidence="1">The sequence shown here is derived from an EMBL/GenBank/DDBJ whole genome shotgun (WGS) entry which is preliminary data.</text>
</comment>
<reference evidence="1" key="1">
    <citation type="submission" date="2023-11" db="EMBL/GenBank/DDBJ databases">
        <title>Genome assemblies of two species of porcelain crab, Petrolisthes cinctipes and Petrolisthes manimaculis (Anomura: Porcellanidae).</title>
        <authorList>
            <person name="Angst P."/>
        </authorList>
    </citation>
    <scope>NUCLEOTIDE SEQUENCE</scope>
    <source>
        <strain evidence="1">PB745_02</strain>
        <tissue evidence="1">Gill</tissue>
    </source>
</reference>
<name>A0AAE1PA11_9EUCA</name>
<dbReference type="Proteomes" id="UP001292094">
    <property type="component" value="Unassembled WGS sequence"/>
</dbReference>
<evidence type="ECO:0008006" key="3">
    <source>
        <dbReference type="Google" id="ProtNLM"/>
    </source>
</evidence>
<organism evidence="1 2">
    <name type="scientific">Petrolisthes manimaculis</name>
    <dbReference type="NCBI Taxonomy" id="1843537"/>
    <lineage>
        <taxon>Eukaryota</taxon>
        <taxon>Metazoa</taxon>
        <taxon>Ecdysozoa</taxon>
        <taxon>Arthropoda</taxon>
        <taxon>Crustacea</taxon>
        <taxon>Multicrustacea</taxon>
        <taxon>Malacostraca</taxon>
        <taxon>Eumalacostraca</taxon>
        <taxon>Eucarida</taxon>
        <taxon>Decapoda</taxon>
        <taxon>Pleocyemata</taxon>
        <taxon>Anomura</taxon>
        <taxon>Galatheoidea</taxon>
        <taxon>Porcellanidae</taxon>
        <taxon>Petrolisthes</taxon>
    </lineage>
</organism>
<dbReference type="PANTHER" id="PTHR36688:SF1">
    <property type="entry name" value="ENDONUCLEASE_EXONUCLEASE_PHOSPHATASE DOMAIN-CONTAINING PROTEIN"/>
    <property type="match status" value="1"/>
</dbReference>
<evidence type="ECO:0000313" key="1">
    <source>
        <dbReference type="EMBL" id="KAK4303659.1"/>
    </source>
</evidence>